<gene>
    <name evidence="1" type="ORF">OXU80_20635</name>
</gene>
<evidence type="ECO:0000313" key="2">
    <source>
        <dbReference type="Proteomes" id="UP001163223"/>
    </source>
</evidence>
<name>A0ACD4NK27_9HYPH</name>
<proteinExistence type="predicted"/>
<organism evidence="1 2">
    <name type="scientific">Antarcticirhabdus aurantiaca</name>
    <dbReference type="NCBI Taxonomy" id="2606717"/>
    <lineage>
        <taxon>Bacteria</taxon>
        <taxon>Pseudomonadati</taxon>
        <taxon>Pseudomonadota</taxon>
        <taxon>Alphaproteobacteria</taxon>
        <taxon>Hyphomicrobiales</taxon>
        <taxon>Aurantimonadaceae</taxon>
        <taxon>Antarcticirhabdus</taxon>
    </lineage>
</organism>
<sequence length="646" mass="71273">MRPHHLHAGRLDALRRSGLLDRSPEDEFGHLADHVRDVLDVPVAIVTLVDEDRQVFAGHSGLPEPWAGRGETPMTHSFCQHVVDRRAPLVTSDARLDPLLRDNAAIGDIGVVAYLGIPLSLPDGEVVGALAAIDTQPRDWSEADMRRLRSIARTVEKEMAVRISESRWRSLFEGLQEGFILGRVVRDTAGRIVDWRYEAVNDAWHDLLGIPRGTAVGRTVRELLPGVEDEWVSEFARVVELGEPVRFTRRVGTLERWYDGSAQPIGGDHFTVFFSEVTERIKRDRRQATLLTLADELRGRSDLETIVTAAARCLADGLDVDRVGSGIVNLREDTIDVRADWCEPGVSSVAGRHAFSSYGSYIADLRRGDVVAVDDISMDPRTSGRQAAFDAIQTRSFLDLPISFDGRLYAVVFAHSRLPRPWTDGERQFVDQVSERVRVALTRQRMEDAQRVLTQEMAHRMKNSLSMVQAIATQTLRQAHTMDEAREAISSRLSALARAQDILTQTNFTEADVCEVVNAAIAPHRVASDRISIAGPHAALSAQQALGLSLAIHELATNAAKYGALSSAVGHVAMTWSAVDDTFVFRWIETGGPLVVAPQRRGFGSKLIERIVAAYFDGEGRIEFDPAGIRFTLTGALAEPDSRPTA</sequence>
<accession>A0ACD4NK27</accession>
<keyword evidence="2" id="KW-1185">Reference proteome</keyword>
<protein>
    <submittedName>
        <fullName evidence="1">GAF domain-containing protein</fullName>
    </submittedName>
</protein>
<reference evidence="1" key="1">
    <citation type="submission" date="2022-11" db="EMBL/GenBank/DDBJ databases">
        <title>beta-Carotene-producing bacterium, Jeongeuplla avenae sp. nov., alleviates the salt stress of Arabidopsis seedlings.</title>
        <authorList>
            <person name="Jiang L."/>
            <person name="Lee J."/>
        </authorList>
    </citation>
    <scope>NUCLEOTIDE SEQUENCE</scope>
    <source>
        <strain evidence="1">DY_R2A_6</strain>
    </source>
</reference>
<evidence type="ECO:0000313" key="1">
    <source>
        <dbReference type="EMBL" id="WAJ27237.1"/>
    </source>
</evidence>
<dbReference type="Proteomes" id="UP001163223">
    <property type="component" value="Chromosome"/>
</dbReference>
<dbReference type="EMBL" id="CP113520">
    <property type="protein sequence ID" value="WAJ27237.1"/>
    <property type="molecule type" value="Genomic_DNA"/>
</dbReference>